<evidence type="ECO:0000256" key="3">
    <source>
        <dbReference type="ARBA" id="ARBA00022723"/>
    </source>
</evidence>
<evidence type="ECO:0000313" key="13">
    <source>
        <dbReference type="Proteomes" id="UP001362999"/>
    </source>
</evidence>
<keyword evidence="5" id="KW-0269">Exonuclease</keyword>
<evidence type="ECO:0000256" key="4">
    <source>
        <dbReference type="ARBA" id="ARBA00022801"/>
    </source>
</evidence>
<dbReference type="CDD" id="cd06141">
    <property type="entry name" value="WRN_exo"/>
    <property type="match status" value="1"/>
</dbReference>
<dbReference type="InterPro" id="IPR036397">
    <property type="entry name" value="RNaseH_sf"/>
</dbReference>
<feature type="compositionally biased region" description="Polar residues" evidence="10">
    <location>
        <begin position="25"/>
        <end position="39"/>
    </location>
</feature>
<evidence type="ECO:0000256" key="7">
    <source>
        <dbReference type="ARBA" id="ARBA00023242"/>
    </source>
</evidence>
<evidence type="ECO:0000256" key="9">
    <source>
        <dbReference type="ARBA" id="ARBA00042761"/>
    </source>
</evidence>
<dbReference type="InterPro" id="IPR002562">
    <property type="entry name" value="3'-5'_exonuclease_dom"/>
</dbReference>
<comment type="caution">
    <text evidence="12">The sequence shown here is derived from an EMBL/GenBank/DDBJ whole genome shotgun (WGS) entry which is preliminary data.</text>
</comment>
<evidence type="ECO:0000256" key="10">
    <source>
        <dbReference type="SAM" id="MobiDB-lite"/>
    </source>
</evidence>
<dbReference type="Proteomes" id="UP001362999">
    <property type="component" value="Unassembled WGS sequence"/>
</dbReference>
<evidence type="ECO:0000256" key="6">
    <source>
        <dbReference type="ARBA" id="ARBA00022842"/>
    </source>
</evidence>
<dbReference type="SUPFAM" id="SSF53098">
    <property type="entry name" value="Ribonuclease H-like"/>
    <property type="match status" value="1"/>
</dbReference>
<dbReference type="Pfam" id="PF01612">
    <property type="entry name" value="DNA_pol_A_exo1"/>
    <property type="match status" value="1"/>
</dbReference>
<dbReference type="InterPro" id="IPR012337">
    <property type="entry name" value="RNaseH-like_sf"/>
</dbReference>
<accession>A0AAW0DQP8</accession>
<dbReference type="GO" id="GO:0006139">
    <property type="term" value="P:nucleobase-containing compound metabolic process"/>
    <property type="evidence" value="ECO:0007669"/>
    <property type="project" value="InterPro"/>
</dbReference>
<keyword evidence="13" id="KW-1185">Reference proteome</keyword>
<dbReference type="InterPro" id="IPR051132">
    <property type="entry name" value="3-5_Exonuclease_domain"/>
</dbReference>
<comment type="subcellular location">
    <subcellularLocation>
        <location evidence="1">Nucleus</location>
    </subcellularLocation>
</comment>
<dbReference type="GO" id="GO:0008408">
    <property type="term" value="F:3'-5' exonuclease activity"/>
    <property type="evidence" value="ECO:0007669"/>
    <property type="project" value="InterPro"/>
</dbReference>
<dbReference type="GO" id="GO:0046872">
    <property type="term" value="F:metal ion binding"/>
    <property type="evidence" value="ECO:0007669"/>
    <property type="project" value="UniProtKB-KW"/>
</dbReference>
<dbReference type="PANTHER" id="PTHR13620:SF109">
    <property type="entry name" value="3'-5' EXONUCLEASE"/>
    <property type="match status" value="1"/>
</dbReference>
<reference evidence="12 13" key="1">
    <citation type="journal article" date="2024" name="J Genomics">
        <title>Draft genome sequencing and assembly of Favolaschia claudopus CIRM-BRFM 2984 isolated from oak limbs.</title>
        <authorList>
            <person name="Navarro D."/>
            <person name="Drula E."/>
            <person name="Chaduli D."/>
            <person name="Cazenave R."/>
            <person name="Ahrendt S."/>
            <person name="Wang J."/>
            <person name="Lipzen A."/>
            <person name="Daum C."/>
            <person name="Barry K."/>
            <person name="Grigoriev I.V."/>
            <person name="Favel A."/>
            <person name="Rosso M.N."/>
            <person name="Martin F."/>
        </authorList>
    </citation>
    <scope>NUCLEOTIDE SEQUENCE [LARGE SCALE GENOMIC DNA]</scope>
    <source>
        <strain evidence="12 13">CIRM-BRFM 2984</strain>
    </source>
</reference>
<feature type="region of interest" description="Disordered" evidence="10">
    <location>
        <begin position="20"/>
        <end position="57"/>
    </location>
</feature>
<organism evidence="12 13">
    <name type="scientific">Favolaschia claudopus</name>
    <dbReference type="NCBI Taxonomy" id="2862362"/>
    <lineage>
        <taxon>Eukaryota</taxon>
        <taxon>Fungi</taxon>
        <taxon>Dikarya</taxon>
        <taxon>Basidiomycota</taxon>
        <taxon>Agaricomycotina</taxon>
        <taxon>Agaricomycetes</taxon>
        <taxon>Agaricomycetidae</taxon>
        <taxon>Agaricales</taxon>
        <taxon>Marasmiineae</taxon>
        <taxon>Mycenaceae</taxon>
        <taxon>Favolaschia</taxon>
    </lineage>
</organism>
<evidence type="ECO:0000256" key="5">
    <source>
        <dbReference type="ARBA" id="ARBA00022839"/>
    </source>
</evidence>
<feature type="domain" description="3'-5' exonuclease" evidence="11">
    <location>
        <begin position="169"/>
        <end position="349"/>
    </location>
</feature>
<dbReference type="Gene3D" id="3.30.420.10">
    <property type="entry name" value="Ribonuclease H-like superfamily/Ribonuclease H"/>
    <property type="match status" value="1"/>
</dbReference>
<dbReference type="EMBL" id="JAWWNJ010000005">
    <property type="protein sequence ID" value="KAK7055062.1"/>
    <property type="molecule type" value="Genomic_DNA"/>
</dbReference>
<dbReference type="GO" id="GO:0005634">
    <property type="term" value="C:nucleus"/>
    <property type="evidence" value="ECO:0007669"/>
    <property type="project" value="UniProtKB-SubCell"/>
</dbReference>
<dbReference type="GO" id="GO:0003676">
    <property type="term" value="F:nucleic acid binding"/>
    <property type="evidence" value="ECO:0007669"/>
    <property type="project" value="InterPro"/>
</dbReference>
<gene>
    <name evidence="12" type="ORF">R3P38DRAFT_3169762</name>
</gene>
<evidence type="ECO:0000256" key="2">
    <source>
        <dbReference type="ARBA" id="ARBA00022722"/>
    </source>
</evidence>
<evidence type="ECO:0000259" key="11">
    <source>
        <dbReference type="SMART" id="SM00474"/>
    </source>
</evidence>
<keyword evidence="4" id="KW-0378">Hydrolase</keyword>
<protein>
    <recommendedName>
        <fullName evidence="8">3'-5' exonuclease</fullName>
    </recommendedName>
    <alternativeName>
        <fullName evidence="9">Werner Syndrome-like exonuclease</fullName>
    </alternativeName>
</protein>
<evidence type="ECO:0000256" key="8">
    <source>
        <dbReference type="ARBA" id="ARBA00040531"/>
    </source>
</evidence>
<sequence>MSITKLFAITSPMSARATTVEAPNLQGSSLSPATKTKASTLRVRATPKASSRAAPSQLITTQGLPVAAAEHFSVPATKTKASTLRASHFTLTFIDLPTSTLSSNNHGQHRYVSSFFVHPWGPQSANSTSPTHQKSAPPDDLSDVAAVTVVQLGNPSGAKLLPYKLELPWIVLDSADAADRHLQSIEPDTVVGFDAEFKQEDKKQLLCIVQIATSSTVYIIDLVKIKACPTQLRRIAEDESILKCGVGISNDGKAFWDTFHINARGLADLGWMAKLAFPMSYRAKVGHVSLQQCVADMLHFNMGKEEQRSDWGQGLPDVETPRGLALITYAAIDAQAGLRLYPLLDAAIQVTSHQRKIEIPEDWYTFHCWEGKQMRMELSLDGQRTPWSYTVCPWYKGGSGAIVNLWP</sequence>
<dbReference type="SMART" id="SM00474">
    <property type="entry name" value="35EXOc"/>
    <property type="match status" value="1"/>
</dbReference>
<dbReference type="AlphaFoldDB" id="A0AAW0DQP8"/>
<proteinExistence type="predicted"/>
<keyword evidence="7" id="KW-0539">Nucleus</keyword>
<dbReference type="PANTHER" id="PTHR13620">
    <property type="entry name" value="3-5 EXONUCLEASE"/>
    <property type="match status" value="1"/>
</dbReference>
<keyword evidence="6" id="KW-0460">Magnesium</keyword>
<evidence type="ECO:0000313" key="12">
    <source>
        <dbReference type="EMBL" id="KAK7055062.1"/>
    </source>
</evidence>
<keyword evidence="2" id="KW-0540">Nuclease</keyword>
<keyword evidence="3" id="KW-0479">Metal-binding</keyword>
<evidence type="ECO:0000256" key="1">
    <source>
        <dbReference type="ARBA" id="ARBA00004123"/>
    </source>
</evidence>
<name>A0AAW0DQP8_9AGAR</name>